<keyword evidence="1" id="KW-0175">Coiled coil</keyword>
<keyword evidence="2" id="KW-0812">Transmembrane</keyword>
<name>A0A0B7A4G2_9EUPU</name>
<organism evidence="3">
    <name type="scientific">Arion vulgaris</name>
    <dbReference type="NCBI Taxonomy" id="1028688"/>
    <lineage>
        <taxon>Eukaryota</taxon>
        <taxon>Metazoa</taxon>
        <taxon>Spiralia</taxon>
        <taxon>Lophotrochozoa</taxon>
        <taxon>Mollusca</taxon>
        <taxon>Gastropoda</taxon>
        <taxon>Heterobranchia</taxon>
        <taxon>Euthyneura</taxon>
        <taxon>Panpulmonata</taxon>
        <taxon>Eupulmonata</taxon>
        <taxon>Stylommatophora</taxon>
        <taxon>Helicina</taxon>
        <taxon>Arionoidea</taxon>
        <taxon>Arionidae</taxon>
        <taxon>Arion</taxon>
    </lineage>
</organism>
<accession>A0A0B7A4G2</accession>
<evidence type="ECO:0000256" key="2">
    <source>
        <dbReference type="SAM" id="Phobius"/>
    </source>
</evidence>
<evidence type="ECO:0000256" key="1">
    <source>
        <dbReference type="SAM" id="Coils"/>
    </source>
</evidence>
<evidence type="ECO:0000313" key="3">
    <source>
        <dbReference type="EMBL" id="CEK75844.1"/>
    </source>
</evidence>
<keyword evidence="2" id="KW-1133">Transmembrane helix</keyword>
<dbReference type="EMBL" id="HACG01028979">
    <property type="protein sequence ID" value="CEK75844.1"/>
    <property type="molecule type" value="Transcribed_RNA"/>
</dbReference>
<reference evidence="3" key="1">
    <citation type="submission" date="2014-12" db="EMBL/GenBank/DDBJ databases">
        <title>Insight into the proteome of Arion vulgaris.</title>
        <authorList>
            <person name="Aradska J."/>
            <person name="Bulat T."/>
            <person name="Smidak R."/>
            <person name="Sarate P."/>
            <person name="Gangsoo J."/>
            <person name="Sialana F."/>
            <person name="Bilban M."/>
            <person name="Lubec G."/>
        </authorList>
    </citation>
    <scope>NUCLEOTIDE SEQUENCE</scope>
    <source>
        <tissue evidence="3">Skin</tissue>
    </source>
</reference>
<dbReference type="PANTHER" id="PTHR15717:SF2">
    <property type="entry name" value="EF-HAND CALCIUM-BINDING DOMAIN-CONTAINING PROTEIN 14"/>
    <property type="match status" value="1"/>
</dbReference>
<proteinExistence type="predicted"/>
<sequence>MKGVVDYKHPKKMKKRRQLDALVDTIKLPRSRKNSASAQELLDCHSDSSEVDELTLSQSSSKKKRCCICQSIVARIGLFMVTMACLTTCIGIIWVQWHLRHELDSLRKQVTSAQNSESVSPDVLKIQSQLAEVNKSVTNMKTGPYGLQETTNTITSIKNKLKELTEANTRLQSSVAASKEVLELPSKMNALSTMLATLGSDFKDFMNMQTSKYIELEKRVTAVEIEAKEVSKDKTSLLDNKASQKLSQELINYNISLHTGLQSVNQELERQSVRMSTLEEFTKPQPLSSSFSLNNTEVNDMIAKLIQEKQLNDTVLVLRKELDTLVGRLENHDRTLTDLTTAVDRIKNNDIFQHSTHFSNAATTPDGRAISKTHSDNILTGGDNTAEVFHIDGINTFEDLVKAFNESKRANSELDIDSLNDIMNTTVQADDLKQFDLDKNGLYSEDELAKALGFYQNPR</sequence>
<protein>
    <recommendedName>
        <fullName evidence="4">EF-hand domain-containing protein</fullName>
    </recommendedName>
</protein>
<keyword evidence="2" id="KW-0472">Membrane</keyword>
<dbReference type="PANTHER" id="PTHR15717">
    <property type="entry name" value="PROTEIN KIAA0494"/>
    <property type="match status" value="1"/>
</dbReference>
<feature type="coiled-coil region" evidence="1">
    <location>
        <begin position="147"/>
        <end position="174"/>
    </location>
</feature>
<gene>
    <name evidence="3" type="primary">ORF97267</name>
</gene>
<evidence type="ECO:0008006" key="4">
    <source>
        <dbReference type="Google" id="ProtNLM"/>
    </source>
</evidence>
<dbReference type="AlphaFoldDB" id="A0A0B7A4G2"/>
<feature type="transmembrane region" description="Helical" evidence="2">
    <location>
        <begin position="72"/>
        <end position="97"/>
    </location>
</feature>
<dbReference type="InterPro" id="IPR042352">
    <property type="entry name" value="EFCAB14"/>
</dbReference>